<gene>
    <name evidence="1" type="ORF">OUZ56_001075</name>
</gene>
<reference evidence="1 2" key="1">
    <citation type="journal article" date="2023" name="Nucleic Acids Res.">
        <title>The hologenome of Daphnia magna reveals possible DNA methylation and microbiome-mediated evolution of the host genome.</title>
        <authorList>
            <person name="Chaturvedi A."/>
            <person name="Li X."/>
            <person name="Dhandapani V."/>
            <person name="Marshall H."/>
            <person name="Kissane S."/>
            <person name="Cuenca-Cambronero M."/>
            <person name="Asole G."/>
            <person name="Calvet F."/>
            <person name="Ruiz-Romero M."/>
            <person name="Marangio P."/>
            <person name="Guigo R."/>
            <person name="Rago D."/>
            <person name="Mirbahai L."/>
            <person name="Eastwood N."/>
            <person name="Colbourne J.K."/>
            <person name="Zhou J."/>
            <person name="Mallon E."/>
            <person name="Orsini L."/>
        </authorList>
    </citation>
    <scope>NUCLEOTIDE SEQUENCE [LARGE SCALE GENOMIC DNA]</scope>
    <source>
        <strain evidence="1">LRV0_1</strain>
    </source>
</reference>
<dbReference type="Proteomes" id="UP001234178">
    <property type="component" value="Unassembled WGS sequence"/>
</dbReference>
<accession>A0ABR0A1J9</accession>
<name>A0ABR0A1J9_9CRUS</name>
<evidence type="ECO:0000313" key="1">
    <source>
        <dbReference type="EMBL" id="KAK4019042.1"/>
    </source>
</evidence>
<sequence length="192" mass="22265">MNTNLRQCLRLTSTKTSRDTASIEFEPPGRLPGEWLREAGRGWKVSDKFLRERLTVNSDLWVASSPSNDIIELEDPHVPFPDSALTTFAADHSRGLTPYGLIISQGETGPQKRREPRYALQFIKITYFIFETNQQRKYYLSFWGTDEIEDKYNFFRSTKSLNYMSNAVEEVNINPIDALDGEETLTKKRRIF</sequence>
<comment type="caution">
    <text evidence="1">The sequence shown here is derived from an EMBL/GenBank/DDBJ whole genome shotgun (WGS) entry which is preliminary data.</text>
</comment>
<organism evidence="1 2">
    <name type="scientific">Daphnia magna</name>
    <dbReference type="NCBI Taxonomy" id="35525"/>
    <lineage>
        <taxon>Eukaryota</taxon>
        <taxon>Metazoa</taxon>
        <taxon>Ecdysozoa</taxon>
        <taxon>Arthropoda</taxon>
        <taxon>Crustacea</taxon>
        <taxon>Branchiopoda</taxon>
        <taxon>Diplostraca</taxon>
        <taxon>Cladocera</taxon>
        <taxon>Anomopoda</taxon>
        <taxon>Daphniidae</taxon>
        <taxon>Daphnia</taxon>
    </lineage>
</organism>
<keyword evidence="2" id="KW-1185">Reference proteome</keyword>
<dbReference type="EMBL" id="JAOYFB010000036">
    <property type="protein sequence ID" value="KAK4019042.1"/>
    <property type="molecule type" value="Genomic_DNA"/>
</dbReference>
<evidence type="ECO:0000313" key="2">
    <source>
        <dbReference type="Proteomes" id="UP001234178"/>
    </source>
</evidence>
<protein>
    <submittedName>
        <fullName evidence="1">Uncharacterized protein</fullName>
    </submittedName>
</protein>
<proteinExistence type="predicted"/>